<dbReference type="InterPro" id="IPR055170">
    <property type="entry name" value="GFO_IDH_MocA-like_dom"/>
</dbReference>
<evidence type="ECO:0000256" key="1">
    <source>
        <dbReference type="ARBA" id="ARBA00023002"/>
    </source>
</evidence>
<gene>
    <name evidence="4" type="ORF">GCM10009827_085730</name>
</gene>
<dbReference type="PANTHER" id="PTHR43818:SF11">
    <property type="entry name" value="BCDNA.GH03377"/>
    <property type="match status" value="1"/>
</dbReference>
<feature type="domain" description="GFO/IDH/MocA-like oxidoreductase" evidence="3">
    <location>
        <begin position="132"/>
        <end position="251"/>
    </location>
</feature>
<dbReference type="RefSeq" id="WP_344509617.1">
    <property type="nucleotide sequence ID" value="NZ_BAAAQD010000022.1"/>
</dbReference>
<organism evidence="4 5">
    <name type="scientific">Dactylosporangium maewongense</name>
    <dbReference type="NCBI Taxonomy" id="634393"/>
    <lineage>
        <taxon>Bacteria</taxon>
        <taxon>Bacillati</taxon>
        <taxon>Actinomycetota</taxon>
        <taxon>Actinomycetes</taxon>
        <taxon>Micromonosporales</taxon>
        <taxon>Micromonosporaceae</taxon>
        <taxon>Dactylosporangium</taxon>
    </lineage>
</organism>
<feature type="domain" description="Gfo/Idh/MocA-like oxidoreductase N-terminal" evidence="2">
    <location>
        <begin position="4"/>
        <end position="122"/>
    </location>
</feature>
<proteinExistence type="predicted"/>
<dbReference type="PANTHER" id="PTHR43818">
    <property type="entry name" value="BCDNA.GH03377"/>
    <property type="match status" value="1"/>
</dbReference>
<dbReference type="SUPFAM" id="SSF55347">
    <property type="entry name" value="Glyceraldehyde-3-phosphate dehydrogenase-like, C-terminal domain"/>
    <property type="match status" value="1"/>
</dbReference>
<comment type="caution">
    <text evidence="4">The sequence shown here is derived from an EMBL/GenBank/DDBJ whole genome shotgun (WGS) entry which is preliminary data.</text>
</comment>
<dbReference type="InterPro" id="IPR000683">
    <property type="entry name" value="Gfo/Idh/MocA-like_OxRdtase_N"/>
</dbReference>
<dbReference type="SUPFAM" id="SSF51735">
    <property type="entry name" value="NAD(P)-binding Rossmann-fold domains"/>
    <property type="match status" value="1"/>
</dbReference>
<evidence type="ECO:0000313" key="5">
    <source>
        <dbReference type="Proteomes" id="UP001501470"/>
    </source>
</evidence>
<dbReference type="Pfam" id="PF01408">
    <property type="entry name" value="GFO_IDH_MocA"/>
    <property type="match status" value="1"/>
</dbReference>
<accession>A0ABP4MXI3</accession>
<dbReference type="Pfam" id="PF22725">
    <property type="entry name" value="GFO_IDH_MocA_C3"/>
    <property type="match status" value="1"/>
</dbReference>
<name>A0ABP4MXI3_9ACTN</name>
<protein>
    <submittedName>
        <fullName evidence="4">Gfo/Idh/MocA family oxidoreductase</fullName>
    </submittedName>
</protein>
<dbReference type="InterPro" id="IPR036291">
    <property type="entry name" value="NAD(P)-bd_dom_sf"/>
</dbReference>
<dbReference type="Gene3D" id="3.30.360.10">
    <property type="entry name" value="Dihydrodipicolinate Reductase, domain 2"/>
    <property type="match status" value="1"/>
</dbReference>
<evidence type="ECO:0000313" key="4">
    <source>
        <dbReference type="EMBL" id="GAA1551939.1"/>
    </source>
</evidence>
<keyword evidence="1" id="KW-0560">Oxidoreductase</keyword>
<dbReference type="EMBL" id="BAAAQD010000022">
    <property type="protein sequence ID" value="GAA1551939.1"/>
    <property type="molecule type" value="Genomic_DNA"/>
</dbReference>
<reference evidence="5" key="1">
    <citation type="journal article" date="2019" name="Int. J. Syst. Evol. Microbiol.">
        <title>The Global Catalogue of Microorganisms (GCM) 10K type strain sequencing project: providing services to taxonomists for standard genome sequencing and annotation.</title>
        <authorList>
            <consortium name="The Broad Institute Genomics Platform"/>
            <consortium name="The Broad Institute Genome Sequencing Center for Infectious Disease"/>
            <person name="Wu L."/>
            <person name="Ma J."/>
        </authorList>
    </citation>
    <scope>NUCLEOTIDE SEQUENCE [LARGE SCALE GENOMIC DNA]</scope>
    <source>
        <strain evidence="5">JCM 15933</strain>
    </source>
</reference>
<dbReference type="InterPro" id="IPR050463">
    <property type="entry name" value="Gfo/Idh/MocA_oxidrdct_glycsds"/>
</dbReference>
<evidence type="ECO:0000259" key="3">
    <source>
        <dbReference type="Pfam" id="PF22725"/>
    </source>
</evidence>
<sequence length="330" mass="33889">MSEFRLGVIGTGIVAALHLEAARAVPGVRVTAVCDIHEAAAVQAAAGTGATAYTDHRRMLTREPLDGVVITAPHALHAGMTLDAAAAGVPVLVEKPMATTVADCTAMIEACAAAGVVLAVGHVVRFDPAAHRVARLLRSGDLGDVLAIHHHRTAHYQRGSRPGWFFDPVMAGGGIVMNVGIHGLDRIQWAGDGTAESATARVWHRDGHAVETDAMGSVTLSSGVAAGFLLTSAAGRFHDETTVVCSRGALRWSSTDGTWASRDGAPETQVMAPGGGTGEAFAAQLADFVAACRGHRPPEVGGDYGRSVVATVLAIYASAASGRPASLCRS</sequence>
<dbReference type="Gene3D" id="3.40.50.720">
    <property type="entry name" value="NAD(P)-binding Rossmann-like Domain"/>
    <property type="match status" value="1"/>
</dbReference>
<dbReference type="Proteomes" id="UP001501470">
    <property type="component" value="Unassembled WGS sequence"/>
</dbReference>
<keyword evidence="5" id="KW-1185">Reference proteome</keyword>
<evidence type="ECO:0000259" key="2">
    <source>
        <dbReference type="Pfam" id="PF01408"/>
    </source>
</evidence>